<protein>
    <recommendedName>
        <fullName evidence="3">LTD domain-containing protein</fullName>
    </recommendedName>
</protein>
<feature type="domain" description="LTD" evidence="3">
    <location>
        <begin position="35"/>
        <end position="180"/>
    </location>
</feature>
<dbReference type="InterPro" id="IPR001322">
    <property type="entry name" value="Lamin_tail_dom"/>
</dbReference>
<dbReference type="InterPro" id="IPR036415">
    <property type="entry name" value="Lamin_tail_dom_sf"/>
</dbReference>
<evidence type="ECO:0000313" key="4">
    <source>
        <dbReference type="EMBL" id="PIU24566.1"/>
    </source>
</evidence>
<dbReference type="Proteomes" id="UP000229896">
    <property type="component" value="Unassembled WGS sequence"/>
</dbReference>
<gene>
    <name evidence="4" type="ORF">COT12_00385</name>
</gene>
<proteinExistence type="predicted"/>
<organism evidence="4 5">
    <name type="scientific">Candidatus Berkelbacteria bacterium CG08_land_8_20_14_0_20_39_8</name>
    <dbReference type="NCBI Taxonomy" id="1974511"/>
    <lineage>
        <taxon>Bacteria</taxon>
        <taxon>Candidatus Berkelbacteria</taxon>
    </lineage>
</organism>
<dbReference type="EMBL" id="PEXI01000016">
    <property type="protein sequence ID" value="PIU24566.1"/>
    <property type="molecule type" value="Genomic_DNA"/>
</dbReference>
<evidence type="ECO:0000259" key="3">
    <source>
        <dbReference type="PROSITE" id="PS51841"/>
    </source>
</evidence>
<feature type="signal peptide" evidence="2">
    <location>
        <begin position="1"/>
        <end position="26"/>
    </location>
</feature>
<dbReference type="Pfam" id="PF00932">
    <property type="entry name" value="LTD"/>
    <property type="match status" value="1"/>
</dbReference>
<dbReference type="InterPro" id="IPR023833">
    <property type="entry name" value="Signal_pept_SipW-depend-type"/>
</dbReference>
<dbReference type="AlphaFoldDB" id="A0A2M6YCY3"/>
<feature type="region of interest" description="Disordered" evidence="1">
    <location>
        <begin position="166"/>
        <end position="185"/>
    </location>
</feature>
<evidence type="ECO:0000256" key="1">
    <source>
        <dbReference type="SAM" id="MobiDB-lite"/>
    </source>
</evidence>
<dbReference type="PROSITE" id="PS51841">
    <property type="entry name" value="LTD"/>
    <property type="match status" value="1"/>
</dbReference>
<dbReference type="Gene3D" id="2.60.40.1260">
    <property type="entry name" value="Lamin Tail domain"/>
    <property type="match status" value="1"/>
</dbReference>
<evidence type="ECO:0000256" key="2">
    <source>
        <dbReference type="SAM" id="SignalP"/>
    </source>
</evidence>
<dbReference type="SUPFAM" id="SSF74853">
    <property type="entry name" value="Lamin A/C globular tail domain"/>
    <property type="match status" value="1"/>
</dbReference>
<dbReference type="NCBIfam" id="TIGR04088">
    <property type="entry name" value="cognate_SipW"/>
    <property type="match status" value="1"/>
</dbReference>
<sequence length="185" mass="19771">MLKKLKFVFFPAALLFCVVSFTGAYFSDSVTTSGNTFTAGVSSDTDVIINEIFANPSGAENAPMPGGEWVELYNTGDWSIDVNGWYLYDSYDDHALPITAANVAGGSTLIPSGGYLVVFRNGDADFSLNNDDDTVRLFNDQIGLGTLIDSQSYINPDEDKTWSGMPNGLGAWSDNHTPTPGGANA</sequence>
<accession>A0A2M6YCY3</accession>
<comment type="caution">
    <text evidence="4">The sequence shown here is derived from an EMBL/GenBank/DDBJ whole genome shotgun (WGS) entry which is preliminary data.</text>
</comment>
<name>A0A2M6YCY3_9BACT</name>
<keyword evidence="2" id="KW-0732">Signal</keyword>
<reference evidence="5" key="1">
    <citation type="submission" date="2017-09" db="EMBL/GenBank/DDBJ databases">
        <title>Depth-based differentiation of microbial function through sediment-hosted aquifers and enrichment of novel symbionts in the deep terrestrial subsurface.</title>
        <authorList>
            <person name="Probst A.J."/>
            <person name="Ladd B."/>
            <person name="Jarett J.K."/>
            <person name="Geller-Mcgrath D.E."/>
            <person name="Sieber C.M.K."/>
            <person name="Emerson J.B."/>
            <person name="Anantharaman K."/>
            <person name="Thomas B.C."/>
            <person name="Malmstrom R."/>
            <person name="Stieglmeier M."/>
            <person name="Klingl A."/>
            <person name="Woyke T."/>
            <person name="Ryan C.M."/>
            <person name="Banfield J.F."/>
        </authorList>
    </citation>
    <scope>NUCLEOTIDE SEQUENCE [LARGE SCALE GENOMIC DNA]</scope>
</reference>
<evidence type="ECO:0000313" key="5">
    <source>
        <dbReference type="Proteomes" id="UP000229896"/>
    </source>
</evidence>
<feature type="chain" id="PRO_5014636998" description="LTD domain-containing protein" evidence="2">
    <location>
        <begin position="27"/>
        <end position="185"/>
    </location>
</feature>